<reference evidence="2" key="1">
    <citation type="submission" date="2021-04" db="EMBL/GenBank/DDBJ databases">
        <authorList>
            <person name="Tunstrom K."/>
        </authorList>
    </citation>
    <scope>NUCLEOTIDE SEQUENCE</scope>
</reference>
<proteinExistence type="predicted"/>
<protein>
    <submittedName>
        <fullName evidence="2">(apollo) hypothetical protein</fullName>
    </submittedName>
</protein>
<feature type="region of interest" description="Disordered" evidence="1">
    <location>
        <begin position="64"/>
        <end position="90"/>
    </location>
</feature>
<accession>A0A8S3WRU8</accession>
<sequence>MDMENLEYYDNINNTCTELNLADHWKNYNTLEQAVSRGGLLRHKKSRRNTYDYFNDKLNIDLNEPSTSKPRKFNQSYGRTPPCKSRKIRRKKSPKRCPIRIAELAVPTKRRCIETWRYKSGVLPHFMVDRLKQRVMDESPVVHINEAINCFKRKKKRTKKRSHKKPHTVVENDRMREIRILCAIFGYKIFLKLLRPLNISLNPRLERINNMVKEEIHEVLKCKNISKQKQDKNKEHLYEIARKITLWAVNILEETDNKLLEEELRELEEEEGPVLDLIDNLIERAMNICELRYYETTNNADEKTESGQITSSVKISKETVADPTEDSKIVSRKDEDYLDKFEGALEENYENALNFTKGTSESINQNEDFLLTNYIYEDYDRQYISEHFKTEVQTIIDEILSSAIALKVELERKESGNSQIGLTYVTETNTGLDKVIRDEDSYTMQDVNNKKSPELESYFNNEESGKDHSVEKIYIAHDNNEVENASENKYLSEVTSDADFEKNDKNQPQEALDSNSVIPKNKNDLENGSGSTMLNEMKSDYNVKENDKSGSFLLDALDSNSEKSKNKNQVEDDTELLSELKSNLDNEVKEIYTVDSKAHAYSNIGKEKDVDVENLNQNQIELNTIHTETANNENVQPYEELNDITDRNVIITKNTVSNQGGENNITDLMDAENEDLILSPQNSEQKQRTEDIAHTSLDKLTEEPAEDVNEEDKNKKVKFSDTDMDIKNKTQLITNSSQILMQIPSRNDIMENIDFAPPNPKLLSNVDESWPEDMSTPTFKVTESVNKSVTSLGNIFEADEKKELSPENSYDFTRNSEIIINDRPFTSTSMNIFEIENVSHAQFHKEKEFGEKFSATIKDTNFQANKDQKQSIVDREKKPDTIKSKRSLVQGKYSKQPNDIKTNTSCDKIRIEKKPRNISNNKLKETGRLNIPKKYKYLPEKTNDISIKEPNKIYKQRNDKRRQNFTIRNSNIKRKFNNKGNDNRIVKNAVDIEMNSKALKERKELQDNRPKQKTKESPNANVELLQKTSINYEHRKPNPYSCQNSVRRAKTYNSHFQREIGLSEDCGIQNWCKNLESVIENLEMWNAWIYNACKRIEYLSEKGKIKHSRSTEMVKIKWKTLHKYIKEDIILWKDIQRRNRDGLKGYKKYCNNKKIHRTTNFEIRCNCRNT</sequence>
<feature type="compositionally biased region" description="Polar residues" evidence="1">
    <location>
        <begin position="508"/>
        <end position="518"/>
    </location>
</feature>
<organism evidence="2 3">
    <name type="scientific">Parnassius apollo</name>
    <name type="common">Apollo butterfly</name>
    <name type="synonym">Papilio apollo</name>
    <dbReference type="NCBI Taxonomy" id="110799"/>
    <lineage>
        <taxon>Eukaryota</taxon>
        <taxon>Metazoa</taxon>
        <taxon>Ecdysozoa</taxon>
        <taxon>Arthropoda</taxon>
        <taxon>Hexapoda</taxon>
        <taxon>Insecta</taxon>
        <taxon>Pterygota</taxon>
        <taxon>Neoptera</taxon>
        <taxon>Endopterygota</taxon>
        <taxon>Lepidoptera</taxon>
        <taxon>Glossata</taxon>
        <taxon>Ditrysia</taxon>
        <taxon>Papilionoidea</taxon>
        <taxon>Papilionidae</taxon>
        <taxon>Parnassiinae</taxon>
        <taxon>Parnassini</taxon>
        <taxon>Parnassius</taxon>
        <taxon>Parnassius</taxon>
    </lineage>
</organism>
<evidence type="ECO:0000313" key="2">
    <source>
        <dbReference type="EMBL" id="CAG4977896.1"/>
    </source>
</evidence>
<name>A0A8S3WRU8_PARAO</name>
<evidence type="ECO:0000313" key="3">
    <source>
        <dbReference type="Proteomes" id="UP000691718"/>
    </source>
</evidence>
<dbReference type="AlphaFoldDB" id="A0A8S3WRU8"/>
<feature type="region of interest" description="Disordered" evidence="1">
    <location>
        <begin position="499"/>
        <end position="534"/>
    </location>
</feature>
<evidence type="ECO:0000256" key="1">
    <source>
        <dbReference type="SAM" id="MobiDB-lite"/>
    </source>
</evidence>
<dbReference type="OrthoDB" id="7482279at2759"/>
<gene>
    <name evidence="2" type="ORF">PAPOLLO_LOCUS9507</name>
</gene>
<feature type="compositionally biased region" description="Polar residues" evidence="1">
    <location>
        <begin position="64"/>
        <end position="78"/>
    </location>
</feature>
<feature type="region of interest" description="Disordered" evidence="1">
    <location>
        <begin position="447"/>
        <end position="466"/>
    </location>
</feature>
<dbReference type="Proteomes" id="UP000691718">
    <property type="component" value="Unassembled WGS sequence"/>
</dbReference>
<keyword evidence="3" id="KW-1185">Reference proteome</keyword>
<comment type="caution">
    <text evidence="2">The sequence shown here is derived from an EMBL/GenBank/DDBJ whole genome shotgun (WGS) entry which is preliminary data.</text>
</comment>
<dbReference type="EMBL" id="CAJQZP010000693">
    <property type="protein sequence ID" value="CAG4977896.1"/>
    <property type="molecule type" value="Genomic_DNA"/>
</dbReference>